<feature type="transmembrane region" description="Helical" evidence="3">
    <location>
        <begin position="58"/>
        <end position="81"/>
    </location>
</feature>
<evidence type="ECO:0000313" key="4">
    <source>
        <dbReference type="EMBL" id="CAE0456391.1"/>
    </source>
</evidence>
<organism evidence="4">
    <name type="scientific">Chaetoceros debilis</name>
    <dbReference type="NCBI Taxonomy" id="122233"/>
    <lineage>
        <taxon>Eukaryota</taxon>
        <taxon>Sar</taxon>
        <taxon>Stramenopiles</taxon>
        <taxon>Ochrophyta</taxon>
        <taxon>Bacillariophyta</taxon>
        <taxon>Coscinodiscophyceae</taxon>
        <taxon>Chaetocerotophycidae</taxon>
        <taxon>Chaetocerotales</taxon>
        <taxon>Chaetocerotaceae</taxon>
        <taxon>Chaetoceros</taxon>
    </lineage>
</organism>
<evidence type="ECO:0000256" key="3">
    <source>
        <dbReference type="SAM" id="Phobius"/>
    </source>
</evidence>
<gene>
    <name evidence="4" type="ORF">CDEB00056_LOCUS1232</name>
</gene>
<dbReference type="AlphaFoldDB" id="A0A7S3PUX7"/>
<keyword evidence="1" id="KW-0175">Coiled coil</keyword>
<protein>
    <submittedName>
        <fullName evidence="4">Uncharacterized protein</fullName>
    </submittedName>
</protein>
<proteinExistence type="predicted"/>
<reference evidence="4" key="1">
    <citation type="submission" date="2021-01" db="EMBL/GenBank/DDBJ databases">
        <authorList>
            <person name="Corre E."/>
            <person name="Pelletier E."/>
            <person name="Niang G."/>
            <person name="Scheremetjew M."/>
            <person name="Finn R."/>
            <person name="Kale V."/>
            <person name="Holt S."/>
            <person name="Cochrane G."/>
            <person name="Meng A."/>
            <person name="Brown T."/>
            <person name="Cohen L."/>
        </authorList>
    </citation>
    <scope>NUCLEOTIDE SEQUENCE</scope>
    <source>
        <strain evidence="4">MM31A-1</strain>
    </source>
</reference>
<evidence type="ECO:0000256" key="2">
    <source>
        <dbReference type="SAM" id="MobiDB-lite"/>
    </source>
</evidence>
<feature type="compositionally biased region" description="Polar residues" evidence="2">
    <location>
        <begin position="39"/>
        <end position="50"/>
    </location>
</feature>
<keyword evidence="3" id="KW-0812">Transmembrane</keyword>
<sequence>MRLQTIPKNSYLATCMQVSPSKKHRRSPKTMVFSPYSPRAQSKSNQSCTKSRSPLMNLLAVSSIITALFFISSIHDILILGGGINNKINTSAELSGLRLRKAKLRPKMILHIGPQIGPRDVEVNTALRVSSDPDLQSKKDLRWINFDSSQFDDLLECFTEERNRCDSWDELRKELESAYAEITDEKSHFRQAIHSLATWSSIPQTDYTFSRLSTLFEEWDINVVIYHTPLMEQLSTMFEEERQRYTKIFKQDKRSWSGDYLIDGDQETFPDYVRRFYETESMRDTLDTYQMVKKFFKAIYKEGKKRTINITERPKWKPKPCIRDKRPCPTMEIDDWNTDLDLLVVEAFRQNQNLVTIGRRTAAIALKEEMEKSFVRLEHLPNTCISPQEKEFLWDRSLTIEEMFNEIKNSPDELNAFNKTNAFCSVNAPAALDLDSVRNLFKSCKFHNPKLTVMRKETIANPQWKELNCQRGKEVEMGKHPNDIFLVSGKSSTGKQ</sequence>
<evidence type="ECO:0000256" key="1">
    <source>
        <dbReference type="SAM" id="Coils"/>
    </source>
</evidence>
<feature type="region of interest" description="Disordered" evidence="2">
    <location>
        <begin position="19"/>
        <end position="50"/>
    </location>
</feature>
<feature type="coiled-coil region" evidence="1">
    <location>
        <begin position="165"/>
        <end position="192"/>
    </location>
</feature>
<keyword evidence="3" id="KW-0472">Membrane</keyword>
<keyword evidence="3" id="KW-1133">Transmembrane helix</keyword>
<dbReference type="EMBL" id="HBIO01001707">
    <property type="protein sequence ID" value="CAE0456391.1"/>
    <property type="molecule type" value="Transcribed_RNA"/>
</dbReference>
<accession>A0A7S3PUX7</accession>
<name>A0A7S3PUX7_9STRA</name>